<accession>A0A1T5DNV3</accession>
<keyword evidence="2" id="KW-1185">Reference proteome</keyword>
<gene>
    <name evidence="1" type="ORF">SAMN06295920_105328</name>
</gene>
<proteinExistence type="predicted"/>
<dbReference type="AlphaFoldDB" id="A0A1T5DNV3"/>
<evidence type="ECO:0000313" key="2">
    <source>
        <dbReference type="Proteomes" id="UP000189818"/>
    </source>
</evidence>
<sequence>MIRPSDWMSLAFDGWRLGAEASAVIAMRLAKLAAGDAAAMVEAQRMIAEKVEAAVALQSGALAGRLGTTPARRAKATIGHYRRAVAKNRKRLRRGR</sequence>
<organism evidence="1 2">
    <name type="scientific">Rhizorhabdus histidinilytica</name>
    <dbReference type="NCBI Taxonomy" id="439228"/>
    <lineage>
        <taxon>Bacteria</taxon>
        <taxon>Pseudomonadati</taxon>
        <taxon>Pseudomonadota</taxon>
        <taxon>Alphaproteobacteria</taxon>
        <taxon>Sphingomonadales</taxon>
        <taxon>Sphingomonadaceae</taxon>
        <taxon>Rhizorhabdus</taxon>
    </lineage>
</organism>
<evidence type="ECO:0000313" key="1">
    <source>
        <dbReference type="EMBL" id="SKB73295.1"/>
    </source>
</evidence>
<evidence type="ECO:0008006" key="3">
    <source>
        <dbReference type="Google" id="ProtNLM"/>
    </source>
</evidence>
<dbReference type="Proteomes" id="UP000189818">
    <property type="component" value="Unassembled WGS sequence"/>
</dbReference>
<dbReference type="EMBL" id="FUYM01000005">
    <property type="protein sequence ID" value="SKB73295.1"/>
    <property type="molecule type" value="Genomic_DNA"/>
</dbReference>
<name>A0A1T5DNV3_9SPHN</name>
<protein>
    <recommendedName>
        <fullName evidence="3">Antifreeze protein</fullName>
    </recommendedName>
</protein>
<reference evidence="2" key="1">
    <citation type="submission" date="2017-02" db="EMBL/GenBank/DDBJ databases">
        <authorList>
            <person name="Varghese N."/>
            <person name="Submissions S."/>
        </authorList>
    </citation>
    <scope>NUCLEOTIDE SEQUENCE [LARGE SCALE GENOMIC DNA]</scope>
    <source>
        <strain evidence="2">UM2</strain>
    </source>
</reference>
<dbReference type="RefSeq" id="WP_079648681.1">
    <property type="nucleotide sequence ID" value="NZ_WMBU01000024.1"/>
</dbReference>
<dbReference type="OrthoDB" id="7432973at2"/>
<dbReference type="STRING" id="439228.SAMN06295920_105328"/>